<name>A0A6J5CE09_9BURK</name>
<dbReference type="AlphaFoldDB" id="A0A6J5CE09"/>
<dbReference type="EMBL" id="CADIKB010000042">
    <property type="protein sequence ID" value="CAB3731443.1"/>
    <property type="molecule type" value="Genomic_DNA"/>
</dbReference>
<protein>
    <submittedName>
        <fullName evidence="1">Uncharacterized protein</fullName>
    </submittedName>
</protein>
<accession>A0A6J5CE09</accession>
<reference evidence="1 2" key="1">
    <citation type="submission" date="2020-04" db="EMBL/GenBank/DDBJ databases">
        <authorList>
            <person name="De Canck E."/>
        </authorList>
    </citation>
    <scope>NUCLEOTIDE SEQUENCE [LARGE SCALE GENOMIC DNA]</scope>
    <source>
        <strain evidence="1 2">LMG 22037</strain>
    </source>
</reference>
<evidence type="ECO:0000313" key="1">
    <source>
        <dbReference type="EMBL" id="CAB3731443.1"/>
    </source>
</evidence>
<proteinExistence type="predicted"/>
<evidence type="ECO:0000313" key="2">
    <source>
        <dbReference type="Proteomes" id="UP000494249"/>
    </source>
</evidence>
<sequence>MGVVEIDLYKTIAPEPYSSSWFWPVRMDDETLDFLALGWPGCTPIRGYHAGPKSCITVWHRGEIKTFEIDWNSMVPLGESNVREVQDFQFRWEY</sequence>
<dbReference type="Proteomes" id="UP000494249">
    <property type="component" value="Unassembled WGS sequence"/>
</dbReference>
<organism evidence="1 2">
    <name type="scientific">Paraburkholderia phenoliruptrix</name>
    <dbReference type="NCBI Taxonomy" id="252970"/>
    <lineage>
        <taxon>Bacteria</taxon>
        <taxon>Pseudomonadati</taxon>
        <taxon>Pseudomonadota</taxon>
        <taxon>Betaproteobacteria</taxon>
        <taxon>Burkholderiales</taxon>
        <taxon>Burkholderiaceae</taxon>
        <taxon>Paraburkholderia</taxon>
    </lineage>
</organism>
<gene>
    <name evidence="1" type="ORF">LMG22037_05614</name>
</gene>